<keyword evidence="2" id="KW-1185">Reference proteome</keyword>
<proteinExistence type="predicted"/>
<dbReference type="Pfam" id="PF26622">
    <property type="entry name" value="DUF8199"/>
    <property type="match status" value="1"/>
</dbReference>
<reference evidence="1 2" key="1">
    <citation type="submission" date="2023-09" db="EMBL/GenBank/DDBJ databases">
        <title>Novel taxa isolated from Blanes Bay.</title>
        <authorList>
            <person name="Rey-Velasco X."/>
            <person name="Lucena T."/>
        </authorList>
    </citation>
    <scope>NUCLEOTIDE SEQUENCE [LARGE SCALE GENOMIC DNA]</scope>
    <source>
        <strain evidence="1 2">S334</strain>
    </source>
</reference>
<evidence type="ECO:0008006" key="3">
    <source>
        <dbReference type="Google" id="ProtNLM"/>
    </source>
</evidence>
<protein>
    <recommendedName>
        <fullName evidence="3">Secreted protein</fullName>
    </recommendedName>
</protein>
<comment type="caution">
    <text evidence="1">The sequence shown here is derived from an EMBL/GenBank/DDBJ whole genome shotgun (WGS) entry which is preliminary data.</text>
</comment>
<accession>A0ABU3L7X2</accession>
<dbReference type="EMBL" id="JAVTTP010000001">
    <property type="protein sequence ID" value="MDT7829284.1"/>
    <property type="molecule type" value="Genomic_DNA"/>
</dbReference>
<evidence type="ECO:0000313" key="2">
    <source>
        <dbReference type="Proteomes" id="UP001250656"/>
    </source>
</evidence>
<gene>
    <name evidence="1" type="ORF">RQM65_11455</name>
</gene>
<organism evidence="1 2">
    <name type="scientific">Pricia mediterranea</name>
    <dbReference type="NCBI Taxonomy" id="3076079"/>
    <lineage>
        <taxon>Bacteria</taxon>
        <taxon>Pseudomonadati</taxon>
        <taxon>Bacteroidota</taxon>
        <taxon>Flavobacteriia</taxon>
        <taxon>Flavobacteriales</taxon>
        <taxon>Flavobacteriaceae</taxon>
        <taxon>Pricia</taxon>
    </lineage>
</organism>
<dbReference type="RefSeq" id="WP_314015120.1">
    <property type="nucleotide sequence ID" value="NZ_JAVTTP010000001.1"/>
</dbReference>
<sequence length="149" mass="16400">MTKGLHRILSVAMTLLLLVATTSWTVGRHYCMGRLMDVSLFEVPEGCCSEMAPDGDGRISLVVVDDGLEIPLEDSGACCSDEVVSLAGRDDLRLSYNELGLDQPLFWDAVAHSYPLLLQTTTERHVPNVHYPSPVLVKDIQLLDGEFLI</sequence>
<dbReference type="Proteomes" id="UP001250656">
    <property type="component" value="Unassembled WGS sequence"/>
</dbReference>
<dbReference type="InterPro" id="IPR058060">
    <property type="entry name" value="HYC_CC_PP"/>
</dbReference>
<dbReference type="NCBIfam" id="NF047658">
    <property type="entry name" value="HYC_CC_PP"/>
    <property type="match status" value="1"/>
</dbReference>
<dbReference type="InterPro" id="IPR058512">
    <property type="entry name" value="DUF8199"/>
</dbReference>
<evidence type="ECO:0000313" key="1">
    <source>
        <dbReference type="EMBL" id="MDT7829284.1"/>
    </source>
</evidence>
<name>A0ABU3L7X2_9FLAO</name>